<keyword evidence="6" id="KW-0418">Kinase</keyword>
<dbReference type="SMART" id="SM00220">
    <property type="entry name" value="S_TKc"/>
    <property type="match status" value="1"/>
</dbReference>
<keyword evidence="3 14" id="KW-0808">Transferase</keyword>
<dbReference type="FunFam" id="3.30.200.20:FF:000195">
    <property type="entry name" value="G-type lectin S-receptor-like serine/threonine-protein kinase"/>
    <property type="match status" value="1"/>
</dbReference>
<reference evidence="14 15" key="1">
    <citation type="journal article" date="2018" name="Nat. Genet.">
        <title>The Rosa genome provides new insights in the design of modern roses.</title>
        <authorList>
            <person name="Bendahmane M."/>
        </authorList>
    </citation>
    <scope>NUCLEOTIDE SEQUENCE [LARGE SCALE GENOMIC DNA]</scope>
    <source>
        <strain evidence="15">cv. Old Blush</strain>
    </source>
</reference>
<evidence type="ECO:0000313" key="14">
    <source>
        <dbReference type="EMBL" id="PRQ52938.1"/>
    </source>
</evidence>
<evidence type="ECO:0000313" key="15">
    <source>
        <dbReference type="Proteomes" id="UP000238479"/>
    </source>
</evidence>
<evidence type="ECO:0000256" key="4">
    <source>
        <dbReference type="ARBA" id="ARBA00022729"/>
    </source>
</evidence>
<comment type="caution">
    <text evidence="14">The sequence shown here is derived from an EMBL/GenBank/DDBJ whole genome shotgun (WGS) entry which is preliminary data.</text>
</comment>
<dbReference type="EC" id="2.7.11.1" evidence="1"/>
<evidence type="ECO:0000256" key="2">
    <source>
        <dbReference type="ARBA" id="ARBA00022527"/>
    </source>
</evidence>
<dbReference type="PROSITE" id="PS50011">
    <property type="entry name" value="PROTEIN_KINASE_DOM"/>
    <property type="match status" value="2"/>
</dbReference>
<keyword evidence="12" id="KW-0472">Membrane</keyword>
<dbReference type="PROSITE" id="PS00108">
    <property type="entry name" value="PROTEIN_KINASE_ST"/>
    <property type="match status" value="2"/>
</dbReference>
<evidence type="ECO:0000256" key="11">
    <source>
        <dbReference type="ARBA" id="ARBA00048679"/>
    </source>
</evidence>
<evidence type="ECO:0000256" key="6">
    <source>
        <dbReference type="ARBA" id="ARBA00022777"/>
    </source>
</evidence>
<evidence type="ECO:0000256" key="10">
    <source>
        <dbReference type="ARBA" id="ARBA00047899"/>
    </source>
</evidence>
<sequence length="900" mass="100959">MANRSLDNFLFDSSENIKLEWGKRIQIIEGIAQGMLYIHKYSRLKIIHRDLKASNVLLDEKMKPRISDFGMAKIFEKNQTEANTNSGYMSPEYAKYGHFFEKSDVFSFGVLLLEIISGKRNAAFYRFEHPLTLAGWAWKLWKEGRGMKVIDAYVRKECPFDEALRCMHVAFLCVQEDPIDRPTMATVIHMLGHETTSFPPPKEPAFLAHSNSSVVGSSPSSSTFSNNALTISIPEATGRLEVQVSDTFADIRLWKWDFGHTEGVLPVAPLYPNLVMKLIIGVSLMYLSLIAFPTTQSLNSTYTTTCPMDLSYVLRIPFKSSSCKNFQAPPKNPETDITTIPCCQTLLSLIAIGLAQHLKDTSLFLLPDIATSITCFQDFQSKLTSLSLPSSIVPYCFDPILYVTNPNGCAHIESSQDWVSKLNQTAALESFDTACKPDLTDKSYCDTCLVSGFKVQESLINLDGNNSHYRSCWYITLRYAAGMINEFGPESNGSVSCLFGLSKDSHVGSPKKRITTIVIVIVTVSVIAGLLTILISYHVWRKSLAKGRKHSQTIISFNDGDEENDTELPLFNFRSILVATNNFCEANKLGEGGFGPVYKGILPRNKEVAMKRLSKKSGQGHQEFVNELKLIAKLQHTNLVRLLGCCSEEEEMILVYEYMPNRSLDKFLFDPMENIKLDWGKRFRIIEGIAQGVLYIHKHSRLKIIHRDLKASNVLLDEEMKPKISDFGMAKIFEKNQIEANTKRIVGTYGYMSPEYARFGHFSEKSDVFSFGVLLLEIVSGKRNAALYRFEHPLTLAGWAWKLWKEGRGMKVIDASVRETCVPHEALRCIHLAFLCVQEDPADRPTMATVILMLGNESTSLPLSKEPAFTAHSNSDAHGSCPASINFSNNVITISIPEGR</sequence>
<keyword evidence="2" id="KW-0723">Serine/threonine-protein kinase</keyword>
<dbReference type="InterPro" id="IPR001245">
    <property type="entry name" value="Ser-Thr/Tyr_kinase_cat_dom"/>
</dbReference>
<dbReference type="GO" id="GO:0005886">
    <property type="term" value="C:plasma membrane"/>
    <property type="evidence" value="ECO:0007669"/>
    <property type="project" value="TreeGrafter"/>
</dbReference>
<dbReference type="CDD" id="cd14066">
    <property type="entry name" value="STKc_IRAK"/>
    <property type="match status" value="1"/>
</dbReference>
<keyword evidence="9" id="KW-0325">Glycoprotein</keyword>
<dbReference type="InterPro" id="IPR011009">
    <property type="entry name" value="Kinase-like_dom_sf"/>
</dbReference>
<dbReference type="SUPFAM" id="SSF56112">
    <property type="entry name" value="Protein kinase-like (PK-like)"/>
    <property type="match status" value="2"/>
</dbReference>
<dbReference type="PANTHER" id="PTHR27002">
    <property type="entry name" value="RECEPTOR-LIKE SERINE/THREONINE-PROTEIN KINASE SD1-8"/>
    <property type="match status" value="1"/>
</dbReference>
<keyword evidence="12" id="KW-0812">Transmembrane</keyword>
<dbReference type="GO" id="GO:0004674">
    <property type="term" value="F:protein serine/threonine kinase activity"/>
    <property type="evidence" value="ECO:0007669"/>
    <property type="project" value="UniProtKB-KW"/>
</dbReference>
<dbReference type="InterPro" id="IPR008271">
    <property type="entry name" value="Ser/Thr_kinase_AS"/>
</dbReference>
<dbReference type="InterPro" id="IPR043891">
    <property type="entry name" value="SPARK"/>
</dbReference>
<keyword evidence="12" id="KW-1133">Transmembrane helix</keyword>
<keyword evidence="5" id="KW-0547">Nucleotide-binding</keyword>
<evidence type="ECO:0000256" key="9">
    <source>
        <dbReference type="ARBA" id="ARBA00023180"/>
    </source>
</evidence>
<dbReference type="InterPro" id="IPR000719">
    <property type="entry name" value="Prot_kinase_dom"/>
</dbReference>
<keyword evidence="4" id="KW-0732">Signal</keyword>
<feature type="domain" description="Protein kinase" evidence="13">
    <location>
        <begin position="583"/>
        <end position="869"/>
    </location>
</feature>
<dbReference type="GO" id="GO:0005524">
    <property type="term" value="F:ATP binding"/>
    <property type="evidence" value="ECO:0007669"/>
    <property type="project" value="UniProtKB-KW"/>
</dbReference>
<keyword evidence="15" id="KW-1185">Reference proteome</keyword>
<dbReference type="Proteomes" id="UP000238479">
    <property type="component" value="Chromosome 2"/>
</dbReference>
<evidence type="ECO:0000259" key="13">
    <source>
        <dbReference type="PROSITE" id="PS50011"/>
    </source>
</evidence>
<dbReference type="PANTHER" id="PTHR27002:SF841">
    <property type="entry name" value="RECEPTOR-LIKE SERINE_THREONINE-PROTEIN KINASE"/>
    <property type="match status" value="1"/>
</dbReference>
<proteinExistence type="predicted"/>
<keyword evidence="7" id="KW-0067">ATP-binding</keyword>
<dbReference type="Pfam" id="PF07714">
    <property type="entry name" value="PK_Tyr_Ser-Thr"/>
    <property type="match status" value="2"/>
</dbReference>
<dbReference type="Gramene" id="PRQ52938">
    <property type="protein sequence ID" value="PRQ52938"/>
    <property type="gene ID" value="RchiOBHm_Chr2g0161001"/>
</dbReference>
<evidence type="ECO:0000256" key="5">
    <source>
        <dbReference type="ARBA" id="ARBA00022741"/>
    </source>
</evidence>
<evidence type="ECO:0000256" key="3">
    <source>
        <dbReference type="ARBA" id="ARBA00022679"/>
    </source>
</evidence>
<evidence type="ECO:0000256" key="1">
    <source>
        <dbReference type="ARBA" id="ARBA00012513"/>
    </source>
</evidence>
<comment type="catalytic activity">
    <reaction evidence="11">
        <text>L-seryl-[protein] + ATP = O-phospho-L-seryl-[protein] + ADP + H(+)</text>
        <dbReference type="Rhea" id="RHEA:17989"/>
        <dbReference type="Rhea" id="RHEA-COMP:9863"/>
        <dbReference type="Rhea" id="RHEA-COMP:11604"/>
        <dbReference type="ChEBI" id="CHEBI:15378"/>
        <dbReference type="ChEBI" id="CHEBI:29999"/>
        <dbReference type="ChEBI" id="CHEBI:30616"/>
        <dbReference type="ChEBI" id="CHEBI:83421"/>
        <dbReference type="ChEBI" id="CHEBI:456216"/>
        <dbReference type="EC" id="2.7.11.1"/>
    </reaction>
</comment>
<dbReference type="EMBL" id="PDCK01000040">
    <property type="protein sequence ID" value="PRQ52938.1"/>
    <property type="molecule type" value="Genomic_DNA"/>
</dbReference>
<accession>A0A2P6S2N9</accession>
<feature type="transmembrane region" description="Helical" evidence="12">
    <location>
        <begin position="517"/>
        <end position="540"/>
    </location>
</feature>
<feature type="domain" description="Protein kinase" evidence="13">
    <location>
        <begin position="1"/>
        <end position="196"/>
    </location>
</feature>
<dbReference type="AlphaFoldDB" id="A0A2P6S2N9"/>
<evidence type="ECO:0000256" key="8">
    <source>
        <dbReference type="ARBA" id="ARBA00023157"/>
    </source>
</evidence>
<evidence type="ECO:0000256" key="12">
    <source>
        <dbReference type="SAM" id="Phobius"/>
    </source>
</evidence>
<dbReference type="Pfam" id="PF19160">
    <property type="entry name" value="SPARK"/>
    <property type="match status" value="1"/>
</dbReference>
<evidence type="ECO:0000256" key="7">
    <source>
        <dbReference type="ARBA" id="ARBA00022840"/>
    </source>
</evidence>
<organism evidence="14 15">
    <name type="scientific">Rosa chinensis</name>
    <name type="common">China rose</name>
    <dbReference type="NCBI Taxonomy" id="74649"/>
    <lineage>
        <taxon>Eukaryota</taxon>
        <taxon>Viridiplantae</taxon>
        <taxon>Streptophyta</taxon>
        <taxon>Embryophyta</taxon>
        <taxon>Tracheophyta</taxon>
        <taxon>Spermatophyta</taxon>
        <taxon>Magnoliopsida</taxon>
        <taxon>eudicotyledons</taxon>
        <taxon>Gunneridae</taxon>
        <taxon>Pentapetalae</taxon>
        <taxon>rosids</taxon>
        <taxon>fabids</taxon>
        <taxon>Rosales</taxon>
        <taxon>Rosaceae</taxon>
        <taxon>Rosoideae</taxon>
        <taxon>Rosoideae incertae sedis</taxon>
        <taxon>Rosa</taxon>
    </lineage>
</organism>
<dbReference type="FunFam" id="1.10.510.10:FF:000060">
    <property type="entry name" value="G-type lectin S-receptor-like serine/threonine-protein kinase"/>
    <property type="match status" value="2"/>
</dbReference>
<dbReference type="Gene3D" id="3.30.200.20">
    <property type="entry name" value="Phosphorylase Kinase, domain 1"/>
    <property type="match status" value="1"/>
</dbReference>
<comment type="catalytic activity">
    <reaction evidence="10">
        <text>L-threonyl-[protein] + ATP = O-phospho-L-threonyl-[protein] + ADP + H(+)</text>
        <dbReference type="Rhea" id="RHEA:46608"/>
        <dbReference type="Rhea" id="RHEA-COMP:11060"/>
        <dbReference type="Rhea" id="RHEA-COMP:11605"/>
        <dbReference type="ChEBI" id="CHEBI:15378"/>
        <dbReference type="ChEBI" id="CHEBI:30013"/>
        <dbReference type="ChEBI" id="CHEBI:30616"/>
        <dbReference type="ChEBI" id="CHEBI:61977"/>
        <dbReference type="ChEBI" id="CHEBI:456216"/>
        <dbReference type="EC" id="2.7.11.1"/>
    </reaction>
</comment>
<keyword evidence="8" id="KW-1015">Disulfide bond</keyword>
<name>A0A2P6S2N9_ROSCH</name>
<dbReference type="Gene3D" id="1.10.510.10">
    <property type="entry name" value="Transferase(Phosphotransferase) domain 1"/>
    <property type="match status" value="2"/>
</dbReference>
<gene>
    <name evidence="14" type="ORF">RchiOBHm_Chr2g0161001</name>
</gene>
<protein>
    <recommendedName>
        <fullName evidence="1">non-specific serine/threonine protein kinase</fullName>
        <ecNumber evidence="1">2.7.11.1</ecNumber>
    </recommendedName>
</protein>